<protein>
    <submittedName>
        <fullName evidence="3">DUF4283 domain protein</fullName>
    </submittedName>
</protein>
<proteinExistence type="predicted"/>
<dbReference type="EMBL" id="UYYF01001334">
    <property type="protein sequence ID" value="VDM99775.1"/>
    <property type="molecule type" value="Genomic_DNA"/>
</dbReference>
<reference evidence="3" key="1">
    <citation type="submission" date="2017-02" db="UniProtKB">
        <authorList>
            <consortium name="WormBaseParasite"/>
        </authorList>
    </citation>
    <scope>IDENTIFICATION</scope>
</reference>
<name>A0A0N5CT02_THECL</name>
<keyword evidence="2" id="KW-1185">Reference proteome</keyword>
<dbReference type="WBParaSite" id="TCLT_0000335901-mRNA-1">
    <property type="protein sequence ID" value="TCLT_0000335901-mRNA-1"/>
    <property type="gene ID" value="TCLT_0000335901"/>
</dbReference>
<dbReference type="OrthoDB" id="10651652at2759"/>
<dbReference type="AlphaFoldDB" id="A0A0N5CT02"/>
<evidence type="ECO:0000313" key="1">
    <source>
        <dbReference type="EMBL" id="VDM99775.1"/>
    </source>
</evidence>
<sequence>MNLRRTQKVLRGVAHGRGRVVNTWSGLRLTNLRVELPVLQRLCFSLLQGSTLRIWTISKFRVTNRAGYHSESDHASASENQVPPPFDQYCLSASNTLSKGQRVEISRLRVMADASWEIQEDRFDDLDSDIDCKSNYGDDVYIDEHEMVVPKNIAELEEVDCVQPRLSTIVEESNIVAEGNENSKAEEFSDPVFGSGLRGELGTEKVLGTHSIFQAAGEYG</sequence>
<dbReference type="STRING" id="103827.A0A0N5CT02"/>
<accession>A0A0N5CT02</accession>
<organism evidence="3">
    <name type="scientific">Thelazia callipaeda</name>
    <name type="common">Oriental eyeworm</name>
    <name type="synonym">Parasitic nematode</name>
    <dbReference type="NCBI Taxonomy" id="103827"/>
    <lineage>
        <taxon>Eukaryota</taxon>
        <taxon>Metazoa</taxon>
        <taxon>Ecdysozoa</taxon>
        <taxon>Nematoda</taxon>
        <taxon>Chromadorea</taxon>
        <taxon>Rhabditida</taxon>
        <taxon>Spirurina</taxon>
        <taxon>Spiruromorpha</taxon>
        <taxon>Thelazioidea</taxon>
        <taxon>Thelaziidae</taxon>
        <taxon>Thelazia</taxon>
    </lineage>
</organism>
<evidence type="ECO:0000313" key="2">
    <source>
        <dbReference type="Proteomes" id="UP000276776"/>
    </source>
</evidence>
<reference evidence="1 2" key="2">
    <citation type="submission" date="2018-11" db="EMBL/GenBank/DDBJ databases">
        <authorList>
            <consortium name="Pathogen Informatics"/>
        </authorList>
    </citation>
    <scope>NUCLEOTIDE SEQUENCE [LARGE SCALE GENOMIC DNA]</scope>
</reference>
<dbReference type="Proteomes" id="UP000276776">
    <property type="component" value="Unassembled WGS sequence"/>
</dbReference>
<gene>
    <name evidence="1" type="ORF">TCLT_LOCUS3353</name>
</gene>
<evidence type="ECO:0000313" key="3">
    <source>
        <dbReference type="WBParaSite" id="TCLT_0000335901-mRNA-1"/>
    </source>
</evidence>